<organism evidence="2 3">
    <name type="scientific">Nocardia vermiculata</name>
    <dbReference type="NCBI Taxonomy" id="257274"/>
    <lineage>
        <taxon>Bacteria</taxon>
        <taxon>Bacillati</taxon>
        <taxon>Actinomycetota</taxon>
        <taxon>Actinomycetes</taxon>
        <taxon>Mycobacteriales</taxon>
        <taxon>Nocardiaceae</taxon>
        <taxon>Nocardia</taxon>
    </lineage>
</organism>
<feature type="transmembrane region" description="Helical" evidence="1">
    <location>
        <begin position="96"/>
        <end position="120"/>
    </location>
</feature>
<dbReference type="EMBL" id="JAAXOP010000012">
    <property type="protein sequence ID" value="NKY52495.1"/>
    <property type="molecule type" value="Genomic_DNA"/>
</dbReference>
<dbReference type="AlphaFoldDB" id="A0A846Y2R2"/>
<feature type="transmembrane region" description="Helical" evidence="1">
    <location>
        <begin position="55"/>
        <end position="76"/>
    </location>
</feature>
<accession>A0A846Y2R2</accession>
<keyword evidence="1" id="KW-0472">Membrane</keyword>
<evidence type="ECO:0000256" key="1">
    <source>
        <dbReference type="SAM" id="Phobius"/>
    </source>
</evidence>
<gene>
    <name evidence="2" type="ORF">HGA08_20015</name>
</gene>
<keyword evidence="1" id="KW-1133">Transmembrane helix</keyword>
<dbReference type="RefSeq" id="WP_168436150.1">
    <property type="nucleotide sequence ID" value="NZ_JAAXOP010000012.1"/>
</dbReference>
<dbReference type="InterPro" id="IPR007352">
    <property type="entry name" value="DUF420"/>
</dbReference>
<comment type="caution">
    <text evidence="2">The sequence shown here is derived from an EMBL/GenBank/DDBJ whole genome shotgun (WGS) entry which is preliminary data.</text>
</comment>
<feature type="transmembrane region" description="Helical" evidence="1">
    <location>
        <begin position="20"/>
        <end position="43"/>
    </location>
</feature>
<sequence>MSTRAMNGYSGIDGFLGTRASLAMDTMVTLMVLVVLALAWSVYQVRVGRRFQLHRAFQLGLSCALLVAIVLFEMDVRFNGWEERSAGAVDGTASTAVWTALGIHLIFAVFSVLLWPVVIVRAMRNFGRSPRPGAHSAWHRRWAPIGAIGMTLTAVSCWVFYWLAFVV</sequence>
<dbReference type="Proteomes" id="UP000565711">
    <property type="component" value="Unassembled WGS sequence"/>
</dbReference>
<keyword evidence="1" id="KW-0812">Transmembrane</keyword>
<proteinExistence type="predicted"/>
<protein>
    <submittedName>
        <fullName evidence="2">DUF420 domain-containing protein</fullName>
    </submittedName>
</protein>
<evidence type="ECO:0000313" key="2">
    <source>
        <dbReference type="EMBL" id="NKY52495.1"/>
    </source>
</evidence>
<evidence type="ECO:0000313" key="3">
    <source>
        <dbReference type="Proteomes" id="UP000565711"/>
    </source>
</evidence>
<dbReference type="Pfam" id="PF04238">
    <property type="entry name" value="DUF420"/>
    <property type="match status" value="1"/>
</dbReference>
<reference evidence="2 3" key="1">
    <citation type="submission" date="2020-04" db="EMBL/GenBank/DDBJ databases">
        <title>MicrobeNet Type strains.</title>
        <authorList>
            <person name="Nicholson A.C."/>
        </authorList>
    </citation>
    <scope>NUCLEOTIDE SEQUENCE [LARGE SCALE GENOMIC DNA]</scope>
    <source>
        <strain evidence="2 3">JCM 12354</strain>
    </source>
</reference>
<name>A0A846Y2R2_9NOCA</name>
<feature type="transmembrane region" description="Helical" evidence="1">
    <location>
        <begin position="141"/>
        <end position="164"/>
    </location>
</feature>
<keyword evidence="3" id="KW-1185">Reference proteome</keyword>